<name>A0ABS6EHN8_9CLOT</name>
<feature type="transmembrane region" description="Helical" evidence="1">
    <location>
        <begin position="54"/>
        <end position="75"/>
    </location>
</feature>
<keyword evidence="1" id="KW-0812">Transmembrane</keyword>
<accession>A0ABS6EHN8</accession>
<dbReference type="Proteomes" id="UP000726170">
    <property type="component" value="Unassembled WGS sequence"/>
</dbReference>
<keyword evidence="1" id="KW-0472">Membrane</keyword>
<feature type="transmembrane region" description="Helical" evidence="1">
    <location>
        <begin position="151"/>
        <end position="173"/>
    </location>
</feature>
<protein>
    <submittedName>
        <fullName evidence="2">DUF998 domain-containing protein</fullName>
    </submittedName>
</protein>
<reference evidence="2 3" key="1">
    <citation type="submission" date="2021-06" db="EMBL/GenBank/DDBJ databases">
        <authorList>
            <person name="Sun Q."/>
            <person name="Li D."/>
        </authorList>
    </citation>
    <scope>NUCLEOTIDE SEQUENCE [LARGE SCALE GENOMIC DNA]</scope>
    <source>
        <strain evidence="2 3">MSJ-11</strain>
    </source>
</reference>
<feature type="transmembrane region" description="Helical" evidence="1">
    <location>
        <begin position="122"/>
        <end position="144"/>
    </location>
</feature>
<evidence type="ECO:0000256" key="1">
    <source>
        <dbReference type="SAM" id="Phobius"/>
    </source>
</evidence>
<sequence length="216" mass="24522">MNKFINTQFSWWLLIIAIVGDFVVPYILANFYKGYNHKTMVMSVLGNPNSPVRIYYNIWLVLLGIFLIIGSANLYQQYSSYSKHLSITLCVFIAIFAIGAGILSGIFSVNESKEIENIASKIHGIGSALGFMALLFVPLLLSILSFKMKDWTTTVICLVSFILALIFFVLFIMSDKSSFQYTVIANEGIWQRLTLLFMYIPFGYIAILKIVDYIKK</sequence>
<feature type="transmembrane region" description="Helical" evidence="1">
    <location>
        <begin position="193"/>
        <end position="211"/>
    </location>
</feature>
<keyword evidence="1" id="KW-1133">Transmembrane helix</keyword>
<dbReference type="Pfam" id="PF06197">
    <property type="entry name" value="DUF998"/>
    <property type="match status" value="1"/>
</dbReference>
<gene>
    <name evidence="2" type="ORF">KQI86_08065</name>
</gene>
<feature type="transmembrane region" description="Helical" evidence="1">
    <location>
        <begin position="12"/>
        <end position="34"/>
    </location>
</feature>
<evidence type="ECO:0000313" key="2">
    <source>
        <dbReference type="EMBL" id="MBU5484282.1"/>
    </source>
</evidence>
<dbReference type="RefSeq" id="WP_216438768.1">
    <property type="nucleotide sequence ID" value="NZ_JAHLQF010000002.1"/>
</dbReference>
<evidence type="ECO:0000313" key="3">
    <source>
        <dbReference type="Proteomes" id="UP000726170"/>
    </source>
</evidence>
<proteinExistence type="predicted"/>
<dbReference type="InterPro" id="IPR009339">
    <property type="entry name" value="DUF998"/>
</dbReference>
<organism evidence="2 3">
    <name type="scientific">Clostridium mobile</name>
    <dbReference type="NCBI Taxonomy" id="2841512"/>
    <lineage>
        <taxon>Bacteria</taxon>
        <taxon>Bacillati</taxon>
        <taxon>Bacillota</taxon>
        <taxon>Clostridia</taxon>
        <taxon>Eubacteriales</taxon>
        <taxon>Clostridiaceae</taxon>
        <taxon>Clostridium</taxon>
    </lineage>
</organism>
<dbReference type="EMBL" id="JAHLQF010000002">
    <property type="protein sequence ID" value="MBU5484282.1"/>
    <property type="molecule type" value="Genomic_DNA"/>
</dbReference>
<comment type="caution">
    <text evidence="2">The sequence shown here is derived from an EMBL/GenBank/DDBJ whole genome shotgun (WGS) entry which is preliminary data.</text>
</comment>
<keyword evidence="3" id="KW-1185">Reference proteome</keyword>
<feature type="transmembrane region" description="Helical" evidence="1">
    <location>
        <begin position="87"/>
        <end position="110"/>
    </location>
</feature>